<keyword evidence="3" id="KW-1185">Reference proteome</keyword>
<name>A0A840G7K4_RHOTE</name>
<evidence type="ECO:0000313" key="3">
    <source>
        <dbReference type="Proteomes" id="UP000587070"/>
    </source>
</evidence>
<proteinExistence type="predicted"/>
<feature type="region of interest" description="Disordered" evidence="1">
    <location>
        <begin position="58"/>
        <end position="83"/>
    </location>
</feature>
<feature type="compositionally biased region" description="Basic and acidic residues" evidence="1">
    <location>
        <begin position="58"/>
        <end position="71"/>
    </location>
</feature>
<dbReference type="Proteomes" id="UP000587070">
    <property type="component" value="Unassembled WGS sequence"/>
</dbReference>
<sequence>MKAIFMRFLPCKMLPAGGGLPLQHKPASAQRATGYSSGLTIGIHDGKELFAEINDRAKSPKVAHDKNRSSPEKAGVAWTSGSRQPCCMKCCRERSKSD</sequence>
<reference evidence="2 3" key="1">
    <citation type="submission" date="2020-08" db="EMBL/GenBank/DDBJ databases">
        <title>Genome sequencing of Purple Non-Sulfur Bacteria from various extreme environments.</title>
        <authorList>
            <person name="Mayer M."/>
        </authorList>
    </citation>
    <scope>NUCLEOTIDE SEQUENCE [LARGE SCALE GENOMIC DNA]</scope>
    <source>
        <strain evidence="2 3">2761</strain>
    </source>
</reference>
<dbReference type="AlphaFoldDB" id="A0A840G7K4"/>
<evidence type="ECO:0000256" key="1">
    <source>
        <dbReference type="SAM" id="MobiDB-lite"/>
    </source>
</evidence>
<protein>
    <submittedName>
        <fullName evidence="2">Uncharacterized protein</fullName>
    </submittedName>
</protein>
<dbReference type="EMBL" id="JACIGE010000007">
    <property type="protein sequence ID" value="MBB4247856.1"/>
    <property type="molecule type" value="Genomic_DNA"/>
</dbReference>
<gene>
    <name evidence="2" type="ORF">GGD90_002241</name>
</gene>
<organism evidence="2 3">
    <name type="scientific">Rhodocyclus tenuis</name>
    <name type="common">Rhodospirillum tenue</name>
    <dbReference type="NCBI Taxonomy" id="1066"/>
    <lineage>
        <taxon>Bacteria</taxon>
        <taxon>Pseudomonadati</taxon>
        <taxon>Pseudomonadota</taxon>
        <taxon>Betaproteobacteria</taxon>
        <taxon>Rhodocyclales</taxon>
        <taxon>Rhodocyclaceae</taxon>
        <taxon>Rhodocyclus</taxon>
    </lineage>
</organism>
<comment type="caution">
    <text evidence="2">The sequence shown here is derived from an EMBL/GenBank/DDBJ whole genome shotgun (WGS) entry which is preliminary data.</text>
</comment>
<accession>A0A840G7K4</accession>
<dbReference type="RefSeq" id="WP_153116817.1">
    <property type="nucleotide sequence ID" value="NZ_JACIGE010000007.1"/>
</dbReference>
<evidence type="ECO:0000313" key="2">
    <source>
        <dbReference type="EMBL" id="MBB4247856.1"/>
    </source>
</evidence>